<reference evidence="4 5" key="1">
    <citation type="submission" date="2018-06" db="EMBL/GenBank/DDBJ databases">
        <authorList>
            <consortium name="Pathogen Informatics"/>
            <person name="Doyle S."/>
        </authorList>
    </citation>
    <scope>NUCLEOTIDE SEQUENCE [LARGE SCALE GENOMIC DNA]</scope>
    <source>
        <strain evidence="5">NCTC 11048</strain>
    </source>
</reference>
<evidence type="ECO:0000256" key="3">
    <source>
        <dbReference type="SAM" id="SignalP"/>
    </source>
</evidence>
<organism evidence="4 5">
    <name type="scientific">Staphylococcus intermedius NCTC 11048</name>
    <dbReference type="NCBI Taxonomy" id="1141106"/>
    <lineage>
        <taxon>Bacteria</taxon>
        <taxon>Bacillati</taxon>
        <taxon>Bacillota</taxon>
        <taxon>Bacilli</taxon>
        <taxon>Bacillales</taxon>
        <taxon>Staphylococcaceae</taxon>
        <taxon>Staphylococcus</taxon>
        <taxon>Staphylococcus intermedius group</taxon>
    </lineage>
</organism>
<accession>A0A380G8T0</accession>
<protein>
    <submittedName>
        <fullName evidence="4">Lipoprotein</fullName>
    </submittedName>
</protein>
<keyword evidence="4" id="KW-0449">Lipoprotein</keyword>
<feature type="region of interest" description="Disordered" evidence="2">
    <location>
        <begin position="173"/>
        <end position="204"/>
    </location>
</feature>
<feature type="chain" id="PRO_5038904215" evidence="3">
    <location>
        <begin position="23"/>
        <end position="204"/>
    </location>
</feature>
<proteinExistence type="predicted"/>
<dbReference type="Proteomes" id="UP000255549">
    <property type="component" value="Unassembled WGS sequence"/>
</dbReference>
<gene>
    <name evidence="4" type="ORF">NCTC11048_01735</name>
</gene>
<dbReference type="RefSeq" id="WP_019168711.1">
    <property type="nucleotide sequence ID" value="NZ_CAIB01000162.1"/>
</dbReference>
<evidence type="ECO:0000256" key="2">
    <source>
        <dbReference type="SAM" id="MobiDB-lite"/>
    </source>
</evidence>
<dbReference type="EMBL" id="UHDP01000003">
    <property type="protein sequence ID" value="SUM46673.1"/>
    <property type="molecule type" value="Genomic_DNA"/>
</dbReference>
<feature type="signal peptide" evidence="3">
    <location>
        <begin position="1"/>
        <end position="22"/>
    </location>
</feature>
<feature type="compositionally biased region" description="Basic and acidic residues" evidence="2">
    <location>
        <begin position="50"/>
        <end position="69"/>
    </location>
</feature>
<keyword evidence="3" id="KW-0732">Signal</keyword>
<feature type="coiled-coil region" evidence="1">
    <location>
        <begin position="115"/>
        <end position="168"/>
    </location>
</feature>
<dbReference type="AlphaFoldDB" id="A0A380G8T0"/>
<name>A0A380G8T0_STAIN</name>
<feature type="region of interest" description="Disordered" evidence="2">
    <location>
        <begin position="43"/>
        <end position="75"/>
    </location>
</feature>
<evidence type="ECO:0000313" key="5">
    <source>
        <dbReference type="Proteomes" id="UP000255549"/>
    </source>
</evidence>
<dbReference type="OrthoDB" id="2414214at2"/>
<dbReference type="STRING" id="1141106.GCA_000308095_01068"/>
<keyword evidence="5" id="KW-1185">Reference proteome</keyword>
<sequence>MKKRIYASISVVFLLSACGSQNLLPLEEKSTDLSDKNHEIKLENQQLKNENAKKQKQVDALKKDSENTKQAKSNQKKATYLEFSSQYYASVTDAINAYQQIDSKVLENKKDDKVLEQLDQIVDDHESAIETYNDATEDESIVKKDKSIKTQDKEIKKLQKDINRALTKIKKGYKDKDKTEIQSGRQSLSNINVKTTNAEQNKEE</sequence>
<keyword evidence="1" id="KW-0175">Coiled coil</keyword>
<evidence type="ECO:0000313" key="4">
    <source>
        <dbReference type="EMBL" id="SUM46673.1"/>
    </source>
</evidence>
<dbReference type="PROSITE" id="PS51257">
    <property type="entry name" value="PROKAR_LIPOPROTEIN"/>
    <property type="match status" value="1"/>
</dbReference>
<feature type="compositionally biased region" description="Polar residues" evidence="2">
    <location>
        <begin position="181"/>
        <end position="204"/>
    </location>
</feature>
<evidence type="ECO:0000256" key="1">
    <source>
        <dbReference type="SAM" id="Coils"/>
    </source>
</evidence>